<dbReference type="RefSeq" id="WP_034629013.1">
    <property type="nucleotide sequence ID" value="NZ_AXNT01000051.1"/>
</dbReference>
<evidence type="ECO:0000313" key="1">
    <source>
        <dbReference type="EMBL" id="KGM02361.1"/>
    </source>
</evidence>
<reference evidence="1 2" key="1">
    <citation type="submission" date="2013-10" db="EMBL/GenBank/DDBJ databases">
        <authorList>
            <person name="Wang G."/>
            <person name="Zhuang W."/>
        </authorList>
    </citation>
    <scope>NUCLEOTIDE SEQUENCE [LARGE SCALE GENOMIC DNA]</scope>
    <source>
        <strain evidence="1 2">DSM 20118</strain>
    </source>
</reference>
<sequence>MTGVSGHPVWPGEDLLDAQSVVVGDLADTPEGLDGLPFLVRLPARGPWADATAQAAALLVDMPVELGVHGWKLADRPGHDESRARALVREGLDVLAVAAHGYTGPLVVPVVGPLTLAASLYLARGDRVLADAGAVSELAESLGAGLVEHLAAVRRAVPGAALSVVLHEPLLAQVVAGVLPSFSGYSALRPVRAPVAAERLRAVTGALRGAGAAGAERVVVHGGSAWSSIASVADSGADAVALAVGGFDERAWERVAEFVERGTALWAELPPQASSQCAGPDVAGQAAVLLEPWRRIGLPAERLRDVVVLAPPAGAGATPDDARGALAGTVRAALIVAERAEG</sequence>
<protein>
    <recommendedName>
        <fullName evidence="3">Methionine synthase</fullName>
    </recommendedName>
</protein>
<organism evidence="1 2">
    <name type="scientific">Cellulomonas cellasea DSM 20118</name>
    <dbReference type="NCBI Taxonomy" id="1408250"/>
    <lineage>
        <taxon>Bacteria</taxon>
        <taxon>Bacillati</taxon>
        <taxon>Actinomycetota</taxon>
        <taxon>Actinomycetes</taxon>
        <taxon>Micrococcales</taxon>
        <taxon>Cellulomonadaceae</taxon>
        <taxon>Cellulomonas</taxon>
    </lineage>
</organism>
<dbReference type="OrthoDB" id="5242426at2"/>
<dbReference type="Proteomes" id="UP000029833">
    <property type="component" value="Unassembled WGS sequence"/>
</dbReference>
<dbReference type="SUPFAM" id="SSF51726">
    <property type="entry name" value="UROD/MetE-like"/>
    <property type="match status" value="1"/>
</dbReference>
<proteinExistence type="predicted"/>
<dbReference type="InterPro" id="IPR038071">
    <property type="entry name" value="UROD/MetE-like_sf"/>
</dbReference>
<evidence type="ECO:0000313" key="2">
    <source>
        <dbReference type="Proteomes" id="UP000029833"/>
    </source>
</evidence>
<gene>
    <name evidence="1" type="ORF">Q760_14055</name>
</gene>
<dbReference type="EMBL" id="AXNT01000051">
    <property type="protein sequence ID" value="KGM02361.1"/>
    <property type="molecule type" value="Genomic_DNA"/>
</dbReference>
<evidence type="ECO:0008006" key="3">
    <source>
        <dbReference type="Google" id="ProtNLM"/>
    </source>
</evidence>
<keyword evidence="2" id="KW-1185">Reference proteome</keyword>
<dbReference type="AlphaFoldDB" id="A0A0A0BAP0"/>
<dbReference type="STRING" id="1408250.Q760_14055"/>
<comment type="caution">
    <text evidence="1">The sequence shown here is derived from an EMBL/GenBank/DDBJ whole genome shotgun (WGS) entry which is preliminary data.</text>
</comment>
<name>A0A0A0BAP0_9CELL</name>
<accession>A0A0A0BAP0</accession>